<protein>
    <submittedName>
        <fullName evidence="13">Hemolysin, contains CBS domains</fullName>
    </submittedName>
    <submittedName>
        <fullName evidence="12">HlyC/CorC family transporter</fullName>
    </submittedName>
</protein>
<feature type="domain" description="CNNM transmembrane" evidence="11">
    <location>
        <begin position="60"/>
        <end position="249"/>
    </location>
</feature>
<evidence type="ECO:0000256" key="7">
    <source>
        <dbReference type="PROSITE-ProRule" id="PRU00703"/>
    </source>
</evidence>
<evidence type="ECO:0000256" key="6">
    <source>
        <dbReference type="ARBA" id="ARBA00023136"/>
    </source>
</evidence>
<evidence type="ECO:0000313" key="12">
    <source>
        <dbReference type="EMBL" id="QCC46715.1"/>
    </source>
</evidence>
<reference evidence="13 14" key="1">
    <citation type="submission" date="2016-10" db="EMBL/GenBank/DDBJ databases">
        <authorList>
            <person name="de Groot N.N."/>
        </authorList>
    </citation>
    <scope>NUCLEOTIDE SEQUENCE [LARGE SCALE GENOMIC DNA]</scope>
    <source>
        <strain evidence="13 14">CGMCC 1.10331</strain>
    </source>
</reference>
<dbReference type="SUPFAM" id="SSF56176">
    <property type="entry name" value="FAD-binding/transporter-associated domain-like"/>
    <property type="match status" value="1"/>
</dbReference>
<accession>A0A1H5VI75</accession>
<dbReference type="FunFam" id="3.10.580.10:FF:000002">
    <property type="entry name" value="Magnesium/cobalt efflux protein CorC"/>
    <property type="match status" value="1"/>
</dbReference>
<feature type="transmembrane region" description="Helical" evidence="9">
    <location>
        <begin position="61"/>
        <end position="81"/>
    </location>
</feature>
<evidence type="ECO:0000256" key="9">
    <source>
        <dbReference type="SAM" id="Phobius"/>
    </source>
</evidence>
<dbReference type="PROSITE" id="PS51371">
    <property type="entry name" value="CBS"/>
    <property type="match status" value="2"/>
</dbReference>
<reference evidence="12 15" key="2">
    <citation type="journal article" date="2019" name="Nat. Commun.">
        <title>A new type of DNA phosphorothioation-based antiviral system in archaea.</title>
        <authorList>
            <person name="Xiong L."/>
            <person name="Liu S."/>
            <person name="Chen S."/>
            <person name="Xiao Y."/>
            <person name="Zhu B."/>
            <person name="Gao Y."/>
            <person name="Zhang Y."/>
            <person name="Chen B."/>
            <person name="Luo J."/>
            <person name="Deng Z."/>
            <person name="Chen X."/>
            <person name="Wang L."/>
            <person name="Chen S."/>
        </authorList>
    </citation>
    <scope>NUCLEOTIDE SEQUENCE [LARGE SCALE GENOMIC DNA]</scope>
    <source>
        <strain evidence="12 15">CGMCC 1.10331</strain>
    </source>
</reference>
<feature type="domain" description="CBS" evidence="10">
    <location>
        <begin position="333"/>
        <end position="392"/>
    </location>
</feature>
<dbReference type="Proteomes" id="UP000296733">
    <property type="component" value="Chromosome"/>
</dbReference>
<dbReference type="SUPFAM" id="SSF54631">
    <property type="entry name" value="CBS-domain pair"/>
    <property type="match status" value="1"/>
</dbReference>
<evidence type="ECO:0000256" key="4">
    <source>
        <dbReference type="ARBA" id="ARBA00022989"/>
    </source>
</evidence>
<dbReference type="GO" id="GO:0016020">
    <property type="term" value="C:membrane"/>
    <property type="evidence" value="ECO:0007669"/>
    <property type="project" value="UniProtKB-SubCell"/>
</dbReference>
<comment type="subcellular location">
    <subcellularLocation>
        <location evidence="1">Membrane</location>
        <topology evidence="1">Multi-pass membrane protein</topology>
    </subcellularLocation>
</comment>
<dbReference type="InterPro" id="IPR046342">
    <property type="entry name" value="CBS_dom_sf"/>
</dbReference>
<dbReference type="Pfam" id="PF00571">
    <property type="entry name" value="CBS"/>
    <property type="match status" value="2"/>
</dbReference>
<evidence type="ECO:0000313" key="15">
    <source>
        <dbReference type="Proteomes" id="UP000296733"/>
    </source>
</evidence>
<dbReference type="PANTHER" id="PTHR22777:SF17">
    <property type="entry name" value="UPF0053 PROTEIN SLL0260"/>
    <property type="match status" value="1"/>
</dbReference>
<dbReference type="OrthoDB" id="9671at2157"/>
<dbReference type="InterPro" id="IPR016169">
    <property type="entry name" value="FAD-bd_PCMH_sub2"/>
</dbReference>
<feature type="compositionally biased region" description="Acidic residues" evidence="8">
    <location>
        <begin position="478"/>
        <end position="494"/>
    </location>
</feature>
<evidence type="ECO:0000256" key="3">
    <source>
        <dbReference type="ARBA" id="ARBA00022737"/>
    </source>
</evidence>
<feature type="transmembrane region" description="Helical" evidence="9">
    <location>
        <begin position="120"/>
        <end position="143"/>
    </location>
</feature>
<dbReference type="SMART" id="SM01091">
    <property type="entry name" value="CorC_HlyC"/>
    <property type="match status" value="1"/>
</dbReference>
<keyword evidence="5 7" id="KW-0129">CBS domain</keyword>
<gene>
    <name evidence="12" type="ORF">DV707_02980</name>
    <name evidence="13" type="ORF">SAMN04488133_0960</name>
</gene>
<feature type="domain" description="CBS" evidence="10">
    <location>
        <begin position="268"/>
        <end position="329"/>
    </location>
</feature>
<dbReference type="Pfam" id="PF01595">
    <property type="entry name" value="CNNM"/>
    <property type="match status" value="1"/>
</dbReference>
<organism evidence="13 14">
    <name type="scientific">Halobellus limi</name>
    <dbReference type="NCBI Taxonomy" id="699433"/>
    <lineage>
        <taxon>Archaea</taxon>
        <taxon>Methanobacteriati</taxon>
        <taxon>Methanobacteriota</taxon>
        <taxon>Stenosarchaea group</taxon>
        <taxon>Halobacteria</taxon>
        <taxon>Halobacteriales</taxon>
        <taxon>Haloferacaceae</taxon>
        <taxon>Halobellus</taxon>
    </lineage>
</organism>
<dbReference type="Pfam" id="PF03471">
    <property type="entry name" value="CorC_HlyC"/>
    <property type="match status" value="1"/>
</dbReference>
<dbReference type="PANTHER" id="PTHR22777">
    <property type="entry name" value="HEMOLYSIN-RELATED"/>
    <property type="match status" value="1"/>
</dbReference>
<dbReference type="Proteomes" id="UP000236740">
    <property type="component" value="Unassembled WGS sequence"/>
</dbReference>
<evidence type="ECO:0000259" key="10">
    <source>
        <dbReference type="PROSITE" id="PS51371"/>
    </source>
</evidence>
<proteinExistence type="predicted"/>
<dbReference type="RefSeq" id="WP_103990686.1">
    <property type="nucleotide sequence ID" value="NZ_CP031311.1"/>
</dbReference>
<keyword evidence="14" id="KW-1185">Reference proteome</keyword>
<dbReference type="AlphaFoldDB" id="A0A1H5VI75"/>
<name>A0A1H5VI75_9EURY</name>
<keyword evidence="6 9" id="KW-0472">Membrane</keyword>
<evidence type="ECO:0000256" key="2">
    <source>
        <dbReference type="ARBA" id="ARBA00022692"/>
    </source>
</evidence>
<dbReference type="EMBL" id="CP031311">
    <property type="protein sequence ID" value="QCC46715.1"/>
    <property type="molecule type" value="Genomic_DNA"/>
</dbReference>
<dbReference type="InterPro" id="IPR005170">
    <property type="entry name" value="Transptr-assoc_dom"/>
</dbReference>
<dbReference type="InterPro" id="IPR002550">
    <property type="entry name" value="CNNM"/>
</dbReference>
<evidence type="ECO:0000256" key="5">
    <source>
        <dbReference type="ARBA" id="ARBA00023122"/>
    </source>
</evidence>
<dbReference type="InterPro" id="IPR000644">
    <property type="entry name" value="CBS_dom"/>
</dbReference>
<evidence type="ECO:0000256" key="8">
    <source>
        <dbReference type="SAM" id="MobiDB-lite"/>
    </source>
</evidence>
<keyword evidence="3" id="KW-0677">Repeat</keyword>
<keyword evidence="4 9" id="KW-1133">Transmembrane helix</keyword>
<dbReference type="CDD" id="cd04590">
    <property type="entry name" value="CBS_pair_CorC_HlyC_assoc"/>
    <property type="match status" value="1"/>
</dbReference>
<evidence type="ECO:0000313" key="14">
    <source>
        <dbReference type="Proteomes" id="UP000236740"/>
    </source>
</evidence>
<evidence type="ECO:0000259" key="11">
    <source>
        <dbReference type="PROSITE" id="PS51846"/>
    </source>
</evidence>
<dbReference type="PROSITE" id="PS51846">
    <property type="entry name" value="CNNM"/>
    <property type="match status" value="1"/>
</dbReference>
<dbReference type="Gene3D" id="3.30.465.10">
    <property type="match status" value="1"/>
</dbReference>
<dbReference type="GeneID" id="39857018"/>
<sequence length="500" mass="54973">MGLSPPLASLAARRPSGIDDRTVIETSFGAESGVAGVDPSFAATRLADSASILQVIPINDATVTVAGAIAILVLIGFSAFFSSSEIAMFSLAKHRIDSLVEDNVPRAEIVSELKSNPHRLLITILVGNNIVNIAMSSIATALVSLYFDPGTAVLASTFGITTLVLLFGESAPKSYAVENTESWALRIARPLKYSEYALLPLVVVFDYLTRVINKVTGGRSAIETSYITRDEIQDLIQTGEREGVIEEEEREMLDRIFRFNQTIAKEVMTPRLDMTAVAKDSTIDEAIETCVHSDHERVPVYDGNLDNIIGIVTIRDLVREKNYGSGTASLTDLVQPTLHVPESKNVDELLTEIQDNRLRMVIVIDEFGTTEGLVTLEDMVEEIVGDILEDDEEESFEYVDERETLVRGEVNIDEVNEELGLELPEGEEFETLAGFIFNRAGRLVEEGEEITFDGITIRIEQVDNTRIMKARITIPEAPEPEGEEADATADEEQSESPTQE</sequence>
<dbReference type="InterPro" id="IPR036318">
    <property type="entry name" value="FAD-bd_PCMH-like_sf"/>
</dbReference>
<evidence type="ECO:0000256" key="1">
    <source>
        <dbReference type="ARBA" id="ARBA00004141"/>
    </source>
</evidence>
<dbReference type="EMBL" id="FNVN01000001">
    <property type="protein sequence ID" value="SEF86501.1"/>
    <property type="molecule type" value="Genomic_DNA"/>
</dbReference>
<dbReference type="Gene3D" id="3.10.580.10">
    <property type="entry name" value="CBS-domain"/>
    <property type="match status" value="1"/>
</dbReference>
<dbReference type="GO" id="GO:0050660">
    <property type="term" value="F:flavin adenine dinucleotide binding"/>
    <property type="evidence" value="ECO:0007669"/>
    <property type="project" value="InterPro"/>
</dbReference>
<evidence type="ECO:0000313" key="13">
    <source>
        <dbReference type="EMBL" id="SEF86501.1"/>
    </source>
</evidence>
<dbReference type="InterPro" id="IPR044751">
    <property type="entry name" value="Ion_transp-like_CBS"/>
</dbReference>
<keyword evidence="2 9" id="KW-0812">Transmembrane</keyword>
<dbReference type="KEGG" id="hlm:DV707_02980"/>
<feature type="region of interest" description="Disordered" evidence="8">
    <location>
        <begin position="474"/>
        <end position="500"/>
    </location>
</feature>